<sequence length="269" mass="30584">MPPRRKPTKAPASTAPPPLPPPTAAAAANGGAVYETGVDQGHPRYLPPPLAEQFRQALTAYETKQYRKGLAAIQPCLDYNPDHGESLVMKGIFYCSTDRKEQGYELVKRGVKNDINSHIVWHVYALCLRADKNFEEAFKCYKRACEIEKDSLNLLNDLSALAAHLRHYDDYVQVRQQILRTQPRMRRNWIALAVAQFLANRHSDACQTLVYYEDMLRDVPDRDVEFGEVLLFHARVLEEAGEYERCLEFLGEKSGQIVDRTAYSVQRGA</sequence>
<proteinExistence type="predicted"/>
<dbReference type="InterPro" id="IPR011990">
    <property type="entry name" value="TPR-like_helical_dom_sf"/>
</dbReference>
<evidence type="ECO:0000313" key="2">
    <source>
        <dbReference type="EMBL" id="POY74687.1"/>
    </source>
</evidence>
<dbReference type="EMBL" id="PJQD01000022">
    <property type="protein sequence ID" value="POY74687.1"/>
    <property type="molecule type" value="Genomic_DNA"/>
</dbReference>
<comment type="caution">
    <text evidence="2">The sequence shown here is derived from an EMBL/GenBank/DDBJ whole genome shotgun (WGS) entry which is preliminary data.</text>
</comment>
<protein>
    <submittedName>
        <fullName evidence="2">Uncharacterized protein</fullName>
    </submittedName>
</protein>
<dbReference type="OrthoDB" id="10263032at2759"/>
<dbReference type="Gene3D" id="1.25.40.1040">
    <property type="match status" value="1"/>
</dbReference>
<feature type="region of interest" description="Disordered" evidence="1">
    <location>
        <begin position="1"/>
        <end position="28"/>
    </location>
</feature>
<dbReference type="PANTHER" id="PTHR22767:SF2">
    <property type="entry name" value="N(ALPHA)-ACETYLTRANSFERASE 15_16, ISOFORM A"/>
    <property type="match status" value="1"/>
</dbReference>
<dbReference type="SUPFAM" id="SSF48452">
    <property type="entry name" value="TPR-like"/>
    <property type="match status" value="1"/>
</dbReference>
<dbReference type="STRING" id="741276.A0A2S5BD41"/>
<gene>
    <name evidence="2" type="ORF">BMF94_2162</name>
</gene>
<name>A0A2S5BD41_9BASI</name>
<evidence type="ECO:0000256" key="1">
    <source>
        <dbReference type="SAM" id="MobiDB-lite"/>
    </source>
</evidence>
<feature type="compositionally biased region" description="Pro residues" evidence="1">
    <location>
        <begin position="14"/>
        <end position="23"/>
    </location>
</feature>
<dbReference type="PANTHER" id="PTHR22767">
    <property type="entry name" value="N-TERMINAL ACETYLTRANSFERASE-RELATED"/>
    <property type="match status" value="1"/>
</dbReference>
<reference evidence="2 3" key="1">
    <citation type="journal article" date="2018" name="Front. Microbiol.">
        <title>Prospects for Fungal Bioremediation of Acidic Radioactive Waste Sites: Characterization and Genome Sequence of Rhodotorula taiwanensis MD1149.</title>
        <authorList>
            <person name="Tkavc R."/>
            <person name="Matrosova V.Y."/>
            <person name="Grichenko O.E."/>
            <person name="Gostincar C."/>
            <person name="Volpe R.P."/>
            <person name="Klimenkova P."/>
            <person name="Gaidamakova E.K."/>
            <person name="Zhou C.E."/>
            <person name="Stewart B.J."/>
            <person name="Lyman M.G."/>
            <person name="Malfatti S.A."/>
            <person name="Rubinfeld B."/>
            <person name="Courtot M."/>
            <person name="Singh J."/>
            <person name="Dalgard C.L."/>
            <person name="Hamilton T."/>
            <person name="Frey K.G."/>
            <person name="Gunde-Cimerman N."/>
            <person name="Dugan L."/>
            <person name="Daly M.J."/>
        </authorList>
    </citation>
    <scope>NUCLEOTIDE SEQUENCE [LARGE SCALE GENOMIC DNA]</scope>
    <source>
        <strain evidence="2 3">MD1149</strain>
    </source>
</reference>
<evidence type="ECO:0000313" key="3">
    <source>
        <dbReference type="Proteomes" id="UP000237144"/>
    </source>
</evidence>
<keyword evidence="3" id="KW-1185">Reference proteome</keyword>
<organism evidence="2 3">
    <name type="scientific">Rhodotorula taiwanensis</name>
    <dbReference type="NCBI Taxonomy" id="741276"/>
    <lineage>
        <taxon>Eukaryota</taxon>
        <taxon>Fungi</taxon>
        <taxon>Dikarya</taxon>
        <taxon>Basidiomycota</taxon>
        <taxon>Pucciniomycotina</taxon>
        <taxon>Microbotryomycetes</taxon>
        <taxon>Sporidiobolales</taxon>
        <taxon>Sporidiobolaceae</taxon>
        <taxon>Rhodotorula</taxon>
    </lineage>
</organism>
<dbReference type="GO" id="GO:0031415">
    <property type="term" value="C:NatA complex"/>
    <property type="evidence" value="ECO:0007669"/>
    <property type="project" value="TreeGrafter"/>
</dbReference>
<dbReference type="Proteomes" id="UP000237144">
    <property type="component" value="Unassembled WGS sequence"/>
</dbReference>
<accession>A0A2S5BD41</accession>
<dbReference type="AlphaFoldDB" id="A0A2S5BD41"/>